<proteinExistence type="predicted"/>
<protein>
    <submittedName>
        <fullName evidence="2">Uncharacterized protein</fullName>
    </submittedName>
</protein>
<evidence type="ECO:0000313" key="3">
    <source>
        <dbReference type="Proteomes" id="UP001156881"/>
    </source>
</evidence>
<keyword evidence="3" id="KW-1185">Reference proteome</keyword>
<gene>
    <name evidence="2" type="ORF">GCM10007884_01540</name>
</gene>
<accession>A0ABQ6CXA5</accession>
<dbReference type="EMBL" id="BSPG01000001">
    <property type="protein sequence ID" value="GLS42169.1"/>
    <property type="molecule type" value="Genomic_DNA"/>
</dbReference>
<organism evidence="2 3">
    <name type="scientific">Methylobacterium brachythecii</name>
    <dbReference type="NCBI Taxonomy" id="1176177"/>
    <lineage>
        <taxon>Bacteria</taxon>
        <taxon>Pseudomonadati</taxon>
        <taxon>Pseudomonadota</taxon>
        <taxon>Alphaproteobacteria</taxon>
        <taxon>Hyphomicrobiales</taxon>
        <taxon>Methylobacteriaceae</taxon>
        <taxon>Methylobacterium</taxon>
    </lineage>
</organism>
<sequence length="71" mass="7373">MGGVVRATEARKAVAPSAGGNGGASRPVGGTALWIAGIGTPDWLAKRGRRTFAALADRYLTPERKKPDVIQ</sequence>
<dbReference type="Proteomes" id="UP001156881">
    <property type="component" value="Unassembled WGS sequence"/>
</dbReference>
<evidence type="ECO:0000313" key="2">
    <source>
        <dbReference type="EMBL" id="GLS42169.1"/>
    </source>
</evidence>
<comment type="caution">
    <text evidence="2">The sequence shown here is derived from an EMBL/GenBank/DDBJ whole genome shotgun (WGS) entry which is preliminary data.</text>
</comment>
<evidence type="ECO:0000256" key="1">
    <source>
        <dbReference type="SAM" id="MobiDB-lite"/>
    </source>
</evidence>
<name>A0ABQ6CXA5_9HYPH</name>
<reference evidence="3" key="1">
    <citation type="journal article" date="2019" name="Int. J. Syst. Evol. Microbiol.">
        <title>The Global Catalogue of Microorganisms (GCM) 10K type strain sequencing project: providing services to taxonomists for standard genome sequencing and annotation.</title>
        <authorList>
            <consortium name="The Broad Institute Genomics Platform"/>
            <consortium name="The Broad Institute Genome Sequencing Center for Infectious Disease"/>
            <person name="Wu L."/>
            <person name="Ma J."/>
        </authorList>
    </citation>
    <scope>NUCLEOTIDE SEQUENCE [LARGE SCALE GENOMIC DNA]</scope>
    <source>
        <strain evidence="3">NBRC 107710</strain>
    </source>
</reference>
<feature type="region of interest" description="Disordered" evidence="1">
    <location>
        <begin position="1"/>
        <end position="27"/>
    </location>
</feature>